<dbReference type="GO" id="GO:0009279">
    <property type="term" value="C:cell outer membrane"/>
    <property type="evidence" value="ECO:0007669"/>
    <property type="project" value="UniProtKB-SubCell"/>
</dbReference>
<feature type="active site" description="Nucleophile" evidence="15">
    <location>
        <position position="341"/>
    </location>
</feature>
<keyword evidence="6" id="KW-0812">Transmembrane</keyword>
<dbReference type="SUPFAM" id="SSF56931">
    <property type="entry name" value="Outer membrane phospholipase A (OMPLA)"/>
    <property type="match status" value="1"/>
</dbReference>
<keyword evidence="14 17" id="KW-0998">Cell outer membrane</keyword>
<dbReference type="Proteomes" id="UP000234190">
    <property type="component" value="Unassembled WGS sequence"/>
</dbReference>
<feature type="active site" description="Proton acceptor" evidence="15">
    <location>
        <position position="339"/>
    </location>
</feature>
<evidence type="ECO:0000256" key="17">
    <source>
        <dbReference type="RuleBase" id="RU366027"/>
    </source>
</evidence>
<evidence type="ECO:0000256" key="16">
    <source>
        <dbReference type="PIRSR" id="PIRSR603187-2"/>
    </source>
</evidence>
<comment type="subunit">
    <text evidence="4 17">Homodimer; dimerization is reversible, and the dimeric form is the active one.</text>
</comment>
<keyword evidence="5" id="KW-1134">Transmembrane beta strand</keyword>
<keyword evidence="9 17" id="KW-0378">Hydrolase</keyword>
<comment type="similarity">
    <text evidence="3 17">Belongs to the phospholipase A1 family.</text>
</comment>
<accession>A0A2N4U8P0</accession>
<dbReference type="GO" id="GO:0016042">
    <property type="term" value="P:lipid catabolic process"/>
    <property type="evidence" value="ECO:0007669"/>
    <property type="project" value="UniProtKB-KW"/>
</dbReference>
<comment type="catalytic activity">
    <reaction evidence="1 17">
        <text>a 1,2-diacyl-sn-glycero-3-phosphocholine + H2O = a 2-acyl-sn-glycero-3-phosphocholine + a fatty acid + H(+)</text>
        <dbReference type="Rhea" id="RHEA:18689"/>
        <dbReference type="ChEBI" id="CHEBI:15377"/>
        <dbReference type="ChEBI" id="CHEBI:15378"/>
        <dbReference type="ChEBI" id="CHEBI:28868"/>
        <dbReference type="ChEBI" id="CHEBI:57643"/>
        <dbReference type="ChEBI" id="CHEBI:57875"/>
        <dbReference type="EC" id="3.1.1.32"/>
    </reaction>
</comment>
<sequence>MPISIAPKYPFRHILTIGSVKNEPQCYSFRRINKNPNEAFMTYTCTPLKHCVQVMALVSSALLASPASAGISYKLDRPQALPGETVTISGLLFNDTASAITWNAPKQLVIQWRDQEGKAIRSLAYLAQGSEQANIPVNNFVKFSWRAVVPTGVRGLQAVNIEGEPTLLALDTSPLKNSTISGTPATGPVVDAGAATGLQQNDPALPENVVAATGAPISQGPAVTSTQQLTTPPSGFARFSSAISAYEPIYFDVGNKGGRNARYQVSFKYRLFTPNDPNNPKFEDHFYLGYTQTALWDLHSDSNPFVDTSFKPSLFWQKDALWQSPSKDIYLGLASGVQHESNGKSEDDSRSLNFAYIQPEFSYRFDGGSTLTFAPRVKTYFAVGDKNSDYSDYAGHVDWKLRWAQDNGLVLSGLYRQGHEGRSTSQIEAAWPLKRTFLNMNGYLHVQYFKGYGETLLGYNHKSEPQVRVGISLVP</sequence>
<evidence type="ECO:0000256" key="5">
    <source>
        <dbReference type="ARBA" id="ARBA00022452"/>
    </source>
</evidence>
<evidence type="ECO:0000256" key="8">
    <source>
        <dbReference type="ARBA" id="ARBA00022729"/>
    </source>
</evidence>
<evidence type="ECO:0000256" key="12">
    <source>
        <dbReference type="ARBA" id="ARBA00023098"/>
    </source>
</evidence>
<evidence type="ECO:0000256" key="9">
    <source>
        <dbReference type="ARBA" id="ARBA00022801"/>
    </source>
</evidence>
<dbReference type="GO" id="GO:0008970">
    <property type="term" value="F:phospholipase A1 activity"/>
    <property type="evidence" value="ECO:0007669"/>
    <property type="project" value="UniProtKB-EC"/>
</dbReference>
<dbReference type="Gene3D" id="2.40.230.10">
    <property type="entry name" value="Phospholipase A1"/>
    <property type="match status" value="1"/>
</dbReference>
<dbReference type="AlphaFoldDB" id="A0A2N4U8P0"/>
<evidence type="ECO:0000256" key="1">
    <source>
        <dbReference type="ARBA" id="ARBA00000111"/>
    </source>
</evidence>
<comment type="cofactor">
    <cofactor evidence="17">
        <name>Ca(2+)</name>
        <dbReference type="ChEBI" id="CHEBI:29108"/>
    </cofactor>
    <text evidence="17">Binds 1 Ca(2+) ion per monomer. In the dimeric form the Ca(2+) is bound by different amino acids with binding of each Ca(2+) shared with ligands coming from each monomer. The Ca(2+) ion may have a role in catalysis.</text>
</comment>
<comment type="caution">
    <text evidence="18">The sequence shown here is derived from an EMBL/GenBank/DDBJ whole genome shotgun (WGS) entry which is preliminary data.</text>
</comment>
<dbReference type="PRINTS" id="PR01486">
    <property type="entry name" value="PHPHLIPASEA1"/>
</dbReference>
<proteinExistence type="inferred from homology"/>
<evidence type="ECO:0000256" key="2">
    <source>
        <dbReference type="ARBA" id="ARBA00001604"/>
    </source>
</evidence>
<evidence type="ECO:0000256" key="15">
    <source>
        <dbReference type="PIRSR" id="PIRSR603187-1"/>
    </source>
</evidence>
<keyword evidence="13" id="KW-0472">Membrane</keyword>
<dbReference type="EC" id="3.1.1.32" evidence="17"/>
<evidence type="ECO:0000256" key="6">
    <source>
        <dbReference type="ARBA" id="ARBA00022692"/>
    </source>
</evidence>
<evidence type="ECO:0000256" key="11">
    <source>
        <dbReference type="ARBA" id="ARBA00022963"/>
    </source>
</evidence>
<evidence type="ECO:0000313" key="19">
    <source>
        <dbReference type="Proteomes" id="UP000234190"/>
    </source>
</evidence>
<dbReference type="InterPro" id="IPR036541">
    <property type="entry name" value="PLipase_A1_sf"/>
</dbReference>
<comment type="subcellular location">
    <subcellularLocation>
        <location evidence="17">Cell outer membrane</location>
        <topology evidence="17">Multi-pass membrane protein</topology>
    </subcellularLocation>
    <text evidence="17">One of the very few enzymes located there.</text>
</comment>
<evidence type="ECO:0000313" key="18">
    <source>
        <dbReference type="EMBL" id="PLC51373.1"/>
    </source>
</evidence>
<organism evidence="18 19">
    <name type="scientific">Pollutimonas subterranea</name>
    <dbReference type="NCBI Taxonomy" id="2045210"/>
    <lineage>
        <taxon>Bacteria</taxon>
        <taxon>Pseudomonadati</taxon>
        <taxon>Pseudomonadota</taxon>
        <taxon>Betaproteobacteria</taxon>
        <taxon>Burkholderiales</taxon>
        <taxon>Alcaligenaceae</taxon>
        <taxon>Pollutimonas</taxon>
    </lineage>
</organism>
<dbReference type="InterPro" id="IPR003187">
    <property type="entry name" value="PLipase_A1"/>
</dbReference>
<dbReference type="GO" id="GO:0004623">
    <property type="term" value="F:phospholipase A2 activity"/>
    <property type="evidence" value="ECO:0007669"/>
    <property type="project" value="UniProtKB-EC"/>
</dbReference>
<evidence type="ECO:0000256" key="3">
    <source>
        <dbReference type="ARBA" id="ARBA00010525"/>
    </source>
</evidence>
<keyword evidence="7 16" id="KW-0479">Metal-binding</keyword>
<dbReference type="PANTHER" id="PTHR40457:SF1">
    <property type="entry name" value="PHOSPHOLIPASE A1"/>
    <property type="match status" value="1"/>
</dbReference>
<evidence type="ECO:0000256" key="13">
    <source>
        <dbReference type="ARBA" id="ARBA00023136"/>
    </source>
</evidence>
<dbReference type="Pfam" id="PF02253">
    <property type="entry name" value="PLA1"/>
    <property type="match status" value="1"/>
</dbReference>
<keyword evidence="19" id="KW-1185">Reference proteome</keyword>
<name>A0A2N4U8P0_9BURK</name>
<dbReference type="PANTHER" id="PTHR40457">
    <property type="entry name" value="PHOSPHOLIPASE A1"/>
    <property type="match status" value="1"/>
</dbReference>
<keyword evidence="12 17" id="KW-0443">Lipid metabolism</keyword>
<evidence type="ECO:0000256" key="10">
    <source>
        <dbReference type="ARBA" id="ARBA00022837"/>
    </source>
</evidence>
<feature type="binding site" description="in dimeric form" evidence="16">
    <location>
        <position position="302"/>
    </location>
    <ligand>
        <name>Ca(2+)</name>
        <dbReference type="ChEBI" id="CHEBI:29108"/>
        <label>1</label>
    </ligand>
</feature>
<evidence type="ECO:0000256" key="7">
    <source>
        <dbReference type="ARBA" id="ARBA00022723"/>
    </source>
</evidence>
<keyword evidence="10 16" id="KW-0106">Calcium</keyword>
<dbReference type="EC" id="3.1.1.4" evidence="17"/>
<comment type="function">
    <text evidence="17">Hydrolysis of phosphatidylcholine with phospholipase A2 (EC 3.1.1.4) and phospholipase A1 (EC 3.1.1.32) activities.</text>
</comment>
<dbReference type="EMBL" id="PDNW01000002">
    <property type="protein sequence ID" value="PLC51373.1"/>
    <property type="molecule type" value="Genomic_DNA"/>
</dbReference>
<evidence type="ECO:0000256" key="14">
    <source>
        <dbReference type="ARBA" id="ARBA00023237"/>
    </source>
</evidence>
<comment type="catalytic activity">
    <reaction evidence="2 17">
        <text>a 1,2-diacyl-sn-glycero-3-phosphocholine + H2O = a 1-acyl-sn-glycero-3-phosphocholine + a fatty acid + H(+)</text>
        <dbReference type="Rhea" id="RHEA:15801"/>
        <dbReference type="ChEBI" id="CHEBI:15377"/>
        <dbReference type="ChEBI" id="CHEBI:15378"/>
        <dbReference type="ChEBI" id="CHEBI:28868"/>
        <dbReference type="ChEBI" id="CHEBI:57643"/>
        <dbReference type="ChEBI" id="CHEBI:58168"/>
        <dbReference type="EC" id="3.1.1.4"/>
    </reaction>
</comment>
<keyword evidence="8" id="KW-0732">Signal</keyword>
<keyword evidence="11 17" id="KW-0442">Lipid degradation</keyword>
<gene>
    <name evidence="18" type="ORF">CR159_03915</name>
</gene>
<protein>
    <recommendedName>
        <fullName evidence="17">Phospholipase A1</fullName>
        <ecNumber evidence="17">3.1.1.32</ecNumber>
        <ecNumber evidence="17">3.1.1.4</ecNumber>
    </recommendedName>
    <alternativeName>
        <fullName evidence="17">Phosphatidylcholine 1-acylhydrolase</fullName>
    </alternativeName>
</protein>
<dbReference type="GO" id="GO:0046872">
    <property type="term" value="F:metal ion binding"/>
    <property type="evidence" value="ECO:0007669"/>
    <property type="project" value="UniProtKB-KW"/>
</dbReference>
<evidence type="ECO:0000256" key="4">
    <source>
        <dbReference type="ARBA" id="ARBA00011702"/>
    </source>
</evidence>
<feature type="binding site" description="in dimeric form" evidence="16">
    <location>
        <position position="349"/>
    </location>
    <ligand>
        <name>Ca(2+)</name>
        <dbReference type="ChEBI" id="CHEBI:29108"/>
        <label>1</label>
    </ligand>
</feature>
<reference evidence="18 19" key="1">
    <citation type="submission" date="2017-10" db="EMBL/GenBank/DDBJ databases">
        <title>Two draft genome sequences of Pusillimonas sp. strains isolated from a nitrate- and radionuclide-contaminated groundwater in Russia.</title>
        <authorList>
            <person name="Grouzdev D.S."/>
            <person name="Tourova T.P."/>
            <person name="Goeva M.A."/>
            <person name="Babich T.L."/>
            <person name="Sokolova D.S."/>
            <person name="Abdullin R."/>
            <person name="Poltaraus A.B."/>
            <person name="Toshchakov S.V."/>
            <person name="Nazina T.N."/>
        </authorList>
    </citation>
    <scope>NUCLEOTIDE SEQUENCE [LARGE SCALE GENOMIC DNA]</scope>
    <source>
        <strain evidence="18 19">JR1/69-3-13</strain>
    </source>
</reference>